<feature type="transmembrane region" description="Helical" evidence="2">
    <location>
        <begin position="228"/>
        <end position="247"/>
    </location>
</feature>
<feature type="transmembrane region" description="Helical" evidence="2">
    <location>
        <begin position="259"/>
        <end position="278"/>
    </location>
</feature>
<evidence type="ECO:0000256" key="2">
    <source>
        <dbReference type="SAM" id="Phobius"/>
    </source>
</evidence>
<dbReference type="InterPro" id="IPR005496">
    <property type="entry name" value="Integral_membrane_TerC"/>
</dbReference>
<dbReference type="KEGG" id="srm:SRM_02449"/>
<dbReference type="GO" id="GO:0005886">
    <property type="term" value="C:plasma membrane"/>
    <property type="evidence" value="ECO:0007669"/>
    <property type="project" value="TreeGrafter"/>
</dbReference>
<proteinExistence type="predicted"/>
<dbReference type="EMBL" id="FP565814">
    <property type="protein sequence ID" value="CBH25370.1"/>
    <property type="molecule type" value="Genomic_DNA"/>
</dbReference>
<protein>
    <submittedName>
        <fullName evidence="3">Integral membrane protein TerC family</fullName>
    </submittedName>
</protein>
<dbReference type="PATRIC" id="fig|761659.10.peg.2666"/>
<reference evidence="4" key="2">
    <citation type="submission" date="2010-04" db="EMBL/GenBank/DDBJ databases">
        <title>Genome sequence of Salinibacter ruber M8.</title>
        <authorList>
            <consortium name="Genoscope"/>
        </authorList>
    </citation>
    <scope>NUCLEOTIDE SEQUENCE [LARGE SCALE GENOMIC DNA]</scope>
    <source>
        <strain evidence="4">M8</strain>
    </source>
</reference>
<gene>
    <name evidence="3" type="ordered locus">SRM_02449</name>
</gene>
<sequence length="338" mass="36291">MRPFWPSRSADRTGRPPAPSKILGESGSDPLRRGGARCEAGAPFSTFCAVVAPSNPSGGVCTLDADLTQHLSPMEWIASPEAWIALGTLTVLEIVLGIDNIVFISILSNKLPAKQQPLARRVGLGLALAGRIVLLLSISWVMSLTAPLFSVLAHAFSGRDLILLIGGFFLIGKATTEIHDKLEGEDGETEAQAEVTFTSVIAQIFLLDLVFSLDSVITAVGMAEHVEVMITAVTIAIFIMMASAETISSFIQAHPTLKMLALSFLLLIGVTLVAEGLGQHIPKGYIYSAMAFSVLVEVLNLSAVREGDEKEKVDEPVRLHRPRLRRAVERAVEREGSS</sequence>
<dbReference type="AlphaFoldDB" id="D5HBG5"/>
<dbReference type="PANTHER" id="PTHR30060:SF0">
    <property type="entry name" value="COILED-COIL PROTEIN (DUF2040)-RELATED"/>
    <property type="match status" value="1"/>
</dbReference>
<keyword evidence="2" id="KW-1133">Transmembrane helix</keyword>
<accession>D5HBG5</accession>
<feature type="transmembrane region" description="Helical" evidence="2">
    <location>
        <begin position="118"/>
        <end position="142"/>
    </location>
</feature>
<dbReference type="Proteomes" id="UP000000933">
    <property type="component" value="Chromosome"/>
</dbReference>
<dbReference type="Pfam" id="PF03741">
    <property type="entry name" value="TerC"/>
    <property type="match status" value="1"/>
</dbReference>
<keyword evidence="2" id="KW-0472">Membrane</keyword>
<evidence type="ECO:0000313" key="3">
    <source>
        <dbReference type="EMBL" id="CBH25370.1"/>
    </source>
</evidence>
<dbReference type="HOGENOM" id="CLU_064910_0_0_10"/>
<feature type="transmembrane region" description="Helical" evidence="2">
    <location>
        <begin position="82"/>
        <end position="106"/>
    </location>
</feature>
<reference evidence="3 4" key="1">
    <citation type="journal article" date="2010" name="ISME J.">
        <title>Fine-scale evolution: genomic, phenotypic and ecological differentiation in two coexisting Salinibacter ruber strains.</title>
        <authorList>
            <person name="Pena A."/>
            <person name="Teeling H."/>
            <person name="Huerta-Cepas J."/>
            <person name="Santos F."/>
            <person name="Yarza P."/>
            <person name="Brito-Echeverria J."/>
            <person name="Lucio M."/>
            <person name="Schmitt-Kopplin P."/>
            <person name="Meseguer I."/>
            <person name="Schenowitz C."/>
            <person name="Dossat C."/>
            <person name="Barbe V."/>
            <person name="Dopazo J."/>
            <person name="Rossello-Mora R."/>
            <person name="Schuler M."/>
            <person name="Glockner F.O."/>
            <person name="Amann R."/>
            <person name="Gabaldon T."/>
            <person name="Anton J."/>
        </authorList>
    </citation>
    <scope>NUCLEOTIDE SEQUENCE [LARGE SCALE GENOMIC DNA]</scope>
    <source>
        <strain evidence="3 4">M8</strain>
    </source>
</reference>
<dbReference type="PANTHER" id="PTHR30060">
    <property type="entry name" value="INNER MEMBRANE PROTEIN"/>
    <property type="match status" value="1"/>
</dbReference>
<organism evidence="3 4">
    <name type="scientific">Salinibacter ruber (strain M8)</name>
    <dbReference type="NCBI Taxonomy" id="761659"/>
    <lineage>
        <taxon>Bacteria</taxon>
        <taxon>Pseudomonadati</taxon>
        <taxon>Rhodothermota</taxon>
        <taxon>Rhodothermia</taxon>
        <taxon>Rhodothermales</taxon>
        <taxon>Salinibacteraceae</taxon>
        <taxon>Salinibacter</taxon>
    </lineage>
</organism>
<name>D5HBG5_SALRM</name>
<feature type="transmembrane region" description="Helical" evidence="2">
    <location>
        <begin position="200"/>
        <end position="222"/>
    </location>
</feature>
<feature type="transmembrane region" description="Helical" evidence="2">
    <location>
        <begin position="148"/>
        <end position="171"/>
    </location>
</feature>
<evidence type="ECO:0000256" key="1">
    <source>
        <dbReference type="SAM" id="MobiDB-lite"/>
    </source>
</evidence>
<evidence type="ECO:0000313" key="4">
    <source>
        <dbReference type="Proteomes" id="UP000000933"/>
    </source>
</evidence>
<feature type="transmembrane region" description="Helical" evidence="2">
    <location>
        <begin position="284"/>
        <end position="304"/>
    </location>
</feature>
<keyword evidence="2" id="KW-0812">Transmembrane</keyword>
<feature type="region of interest" description="Disordered" evidence="1">
    <location>
        <begin position="1"/>
        <end position="35"/>
    </location>
</feature>